<gene>
    <name evidence="18" type="primary">KAR5</name>
    <name evidence="18" type="ORF">C6P45_000067</name>
</gene>
<evidence type="ECO:0000256" key="15">
    <source>
        <dbReference type="ARBA" id="ARBA00023242"/>
    </source>
</evidence>
<keyword evidence="5 17" id="KW-0415">Karyogamy</keyword>
<dbReference type="InterPro" id="IPR007292">
    <property type="entry name" value="Nuclear_fusion_Kar5"/>
</dbReference>
<dbReference type="Pfam" id="PF04163">
    <property type="entry name" value="Tht1"/>
    <property type="match status" value="1"/>
</dbReference>
<evidence type="ECO:0000256" key="6">
    <source>
        <dbReference type="ARBA" id="ARBA00022692"/>
    </source>
</evidence>
<dbReference type="PANTHER" id="PTHR28012">
    <property type="entry name" value="NUCLEAR FUSION PROTEIN KAR5"/>
    <property type="match status" value="1"/>
</dbReference>
<dbReference type="GO" id="GO:0005739">
    <property type="term" value="C:mitochondrion"/>
    <property type="evidence" value="ECO:0007669"/>
    <property type="project" value="UniProtKB-SubCell"/>
</dbReference>
<comment type="similarity">
    <text evidence="3 16">Belongs to the AEP1 family.</text>
</comment>
<evidence type="ECO:0000256" key="17">
    <source>
        <dbReference type="RuleBase" id="RU368082"/>
    </source>
</evidence>
<dbReference type="GO" id="GO:0048288">
    <property type="term" value="P:nuclear membrane fusion involved in karyogamy"/>
    <property type="evidence" value="ECO:0007669"/>
    <property type="project" value="UniProtKB-UniRule"/>
</dbReference>
<evidence type="ECO:0000313" key="18">
    <source>
        <dbReference type="EMBL" id="KAG0672636.1"/>
    </source>
</evidence>
<evidence type="ECO:0000256" key="13">
    <source>
        <dbReference type="ARBA" id="ARBA00023136"/>
    </source>
</evidence>
<dbReference type="Proteomes" id="UP000750334">
    <property type="component" value="Unassembled WGS sequence"/>
</dbReference>
<evidence type="ECO:0000256" key="12">
    <source>
        <dbReference type="ARBA" id="ARBA00023128"/>
    </source>
</evidence>
<evidence type="ECO:0000256" key="9">
    <source>
        <dbReference type="ARBA" id="ARBA00022845"/>
    </source>
</evidence>
<comment type="caution">
    <text evidence="18">The sequence shown here is derived from an EMBL/GenBank/DDBJ whole genome shotgun (WGS) entry which is preliminary data.</text>
</comment>
<evidence type="ECO:0000256" key="8">
    <source>
        <dbReference type="ARBA" id="ARBA00022824"/>
    </source>
</evidence>
<evidence type="ECO:0000256" key="1">
    <source>
        <dbReference type="ARBA" id="ARBA00003389"/>
    </source>
</evidence>
<dbReference type="GO" id="GO:0000742">
    <property type="term" value="P:karyogamy involved in conjugation with cellular fusion"/>
    <property type="evidence" value="ECO:0007669"/>
    <property type="project" value="UniProtKB-UniRule"/>
</dbReference>
<evidence type="ECO:0000256" key="16">
    <source>
        <dbReference type="RuleBase" id="RU362136"/>
    </source>
</evidence>
<keyword evidence="14" id="KW-0325">Glycoprotein</keyword>
<comment type="subcellular location">
    <subcellularLocation>
        <location evidence="17">Endoplasmic reticulum membrane</location>
    </subcellularLocation>
    <subcellularLocation>
        <location evidence="17">Nucleus membrane</location>
    </subcellularLocation>
    <subcellularLocation>
        <location evidence="2 16">Mitochondrion</location>
    </subcellularLocation>
</comment>
<dbReference type="InterPro" id="IPR031467">
    <property type="entry name" value="Aep1"/>
</dbReference>
<keyword evidence="12 16" id="KW-0496">Mitochondrion</keyword>
<keyword evidence="19" id="KW-1185">Reference proteome</keyword>
<dbReference type="GO" id="GO:0005789">
    <property type="term" value="C:endoplasmic reticulum membrane"/>
    <property type="evidence" value="ECO:0007669"/>
    <property type="project" value="UniProtKB-SubCell"/>
</dbReference>
<keyword evidence="15 17" id="KW-0539">Nucleus</keyword>
<keyword evidence="13" id="KW-0472">Membrane</keyword>
<sequence length="821" mass="94696">MKCRYSTWNIPVNVMKQRQQGQNIIRAKPSELIHPFYNIGNLEQLLLSLRCHDGTLVNGKPVFGVFDKHAKKFTPKSIKVKNTFDLPEWVDSYSFHLHNNIFKNINNVKTIHMKDIQKDFRKTYINSDTSPNINSIITVLEKNAHSEKVFQPLNLVSLIDGIVMTTDGVYTEDIYTYMLQKYCDHSQNALLILNSIMFHIDTLKLDQPAVLEKLLGEVITVIRNPSFKMTEVQKISILNGLDTLIQLINAKSKNHVFKPTTNLQLLDLSIDALKPQNASAYLRKLIFNNNLIPEQEVIARYLEMLKKCFPNDNINRLCFVGDMSSVIMSRMTPELLNYLTPLCSDFIEIRSLIQILQKKELSELINKDTLSALLQQTLAIDKNNITRGIHITNIYNMLAESRLLKLLYMPLFFKAYAHVHNYPMLANLIISKTISLKDNSNLVDDLISNAEYKDNIRHEKFLANFILPHAKELTLSQESMKALQDLENHSNSMILIQVSHIIACLIVEGVEATENRLSNKENLLTKINHRLDILTDDYLQDQFPFLGKSCSRRAVSTFIPLCVQDSGAASIEERIKVETSIKLSICEFENSGLQDWIPRGCFFSDQPTDTIECMAGLKIGGSQWWTTYSGYYQNLNELCYQYSLPFQQEQLLDTFTNLTEMVDYVTNFWSDEITRMENRSEVVINEHIQNISTFFDNFFDDLLVQDAQFKDIVSSYNKEFLSNLSSEQGIGLKEFQGFNEEINYSIKIMSFLIDDIMLNLTNTRQETIQSVEKYINVIKNMETVDKKLGKTLLSLNNIENKLYEFVDIDTNLFYLQNHQVS</sequence>
<evidence type="ECO:0000256" key="3">
    <source>
        <dbReference type="ARBA" id="ARBA00008176"/>
    </source>
</evidence>
<keyword evidence="10 16" id="KW-0809">Transit peptide</keyword>
<evidence type="ECO:0000256" key="10">
    <source>
        <dbReference type="ARBA" id="ARBA00022946"/>
    </source>
</evidence>
<keyword evidence="11" id="KW-1133">Transmembrane helix</keyword>
<evidence type="ECO:0000313" key="19">
    <source>
        <dbReference type="Proteomes" id="UP000750334"/>
    </source>
</evidence>
<comment type="function">
    <text evidence="1 17">Required for nuclear membrane fusion during karyogamy.</text>
</comment>
<accession>A0A9P6WF31</accession>
<dbReference type="AlphaFoldDB" id="A0A9P6WF31"/>
<keyword evidence="8 17" id="KW-0256">Endoplasmic reticulum</keyword>
<evidence type="ECO:0000256" key="11">
    <source>
        <dbReference type="ARBA" id="ARBA00022989"/>
    </source>
</evidence>
<reference evidence="18 19" key="1">
    <citation type="submission" date="2020-11" db="EMBL/GenBank/DDBJ databases">
        <title>Kefir isolates.</title>
        <authorList>
            <person name="Marcisauskas S."/>
            <person name="Kim Y."/>
            <person name="Blasche S."/>
        </authorList>
    </citation>
    <scope>NUCLEOTIDE SEQUENCE [LARGE SCALE GENOMIC DNA]</scope>
    <source>
        <strain evidence="18 19">OG2</strain>
    </source>
</reference>
<organism evidence="18 19">
    <name type="scientific">Maudiozyma exigua</name>
    <name type="common">Yeast</name>
    <name type="synonym">Kazachstania exigua</name>
    <dbReference type="NCBI Taxonomy" id="34358"/>
    <lineage>
        <taxon>Eukaryota</taxon>
        <taxon>Fungi</taxon>
        <taxon>Dikarya</taxon>
        <taxon>Ascomycota</taxon>
        <taxon>Saccharomycotina</taxon>
        <taxon>Saccharomycetes</taxon>
        <taxon>Saccharomycetales</taxon>
        <taxon>Saccharomycetaceae</taxon>
        <taxon>Maudiozyma</taxon>
    </lineage>
</organism>
<comment type="function">
    <text evidence="16">Required for translation of the mitochondrial OLI1 transcript encoding subunit 9 of mitochondrial ATP synthase.</text>
</comment>
<comment type="similarity">
    <text evidence="4 17">Belongs to the KAR5 family.</text>
</comment>
<proteinExistence type="inferred from homology"/>
<dbReference type="EMBL" id="PUHR01000001">
    <property type="protein sequence ID" value="KAG0672636.1"/>
    <property type="molecule type" value="Genomic_DNA"/>
</dbReference>
<evidence type="ECO:0000256" key="2">
    <source>
        <dbReference type="ARBA" id="ARBA00004173"/>
    </source>
</evidence>
<name>A0A9P6WF31_MAUEX</name>
<evidence type="ECO:0000256" key="4">
    <source>
        <dbReference type="ARBA" id="ARBA00010473"/>
    </source>
</evidence>
<evidence type="ECO:0000256" key="7">
    <source>
        <dbReference type="ARBA" id="ARBA00022729"/>
    </source>
</evidence>
<keyword evidence="6" id="KW-0812">Transmembrane</keyword>
<evidence type="ECO:0000256" key="5">
    <source>
        <dbReference type="ARBA" id="ARBA00022459"/>
    </source>
</evidence>
<dbReference type="Pfam" id="PF17049">
    <property type="entry name" value="AEP1"/>
    <property type="match status" value="1"/>
</dbReference>
<evidence type="ECO:0000256" key="14">
    <source>
        <dbReference type="ARBA" id="ARBA00023180"/>
    </source>
</evidence>
<dbReference type="OrthoDB" id="4064791at2759"/>
<protein>
    <recommendedName>
        <fullName evidence="16 17">Multifunctional fusion protein</fullName>
    </recommendedName>
    <domain>
        <recommendedName>
            <fullName evidence="17">Nuclear fusion protein KAR5</fullName>
        </recommendedName>
        <alternativeName>
            <fullName evidence="17">Karyogamy protein 5</fullName>
        </alternativeName>
    </domain>
    <domain>
        <recommendedName>
            <fullName evidence="16">ATPase expression protein 1</fullName>
        </recommendedName>
    </domain>
</protein>
<dbReference type="GO" id="GO:0031965">
    <property type="term" value="C:nuclear membrane"/>
    <property type="evidence" value="ECO:0007669"/>
    <property type="project" value="UniProtKB-SubCell"/>
</dbReference>
<keyword evidence="9 16" id="KW-0810">Translation regulation</keyword>
<keyword evidence="7 17" id="KW-0732">Signal</keyword>
<dbReference type="GO" id="GO:0045182">
    <property type="term" value="F:translation regulator activity"/>
    <property type="evidence" value="ECO:0007669"/>
    <property type="project" value="InterPro"/>
</dbReference>
<dbReference type="PANTHER" id="PTHR28012:SF1">
    <property type="entry name" value="NUCLEAR FUSION PROTEIN KAR5"/>
    <property type="match status" value="1"/>
</dbReference>